<dbReference type="PROSITE" id="PS51012">
    <property type="entry name" value="ABC_TM2"/>
    <property type="match status" value="1"/>
</dbReference>
<keyword evidence="3" id="KW-0813">Transport</keyword>
<keyword evidence="5 8" id="KW-0812">Transmembrane</keyword>
<feature type="domain" description="ABC transmembrane type-2" evidence="9">
    <location>
        <begin position="129"/>
        <end position="367"/>
    </location>
</feature>
<keyword evidence="4" id="KW-1003">Cell membrane</keyword>
<dbReference type="OrthoDB" id="9808686at2"/>
<evidence type="ECO:0000259" key="9">
    <source>
        <dbReference type="PROSITE" id="PS51012"/>
    </source>
</evidence>
<reference evidence="10" key="1">
    <citation type="submission" date="2018-10" db="EMBL/GenBank/DDBJ databases">
        <title>Acidithiobacillus sulfuriphilus sp. nov.: an extremely acidophilic sulfur-oxidizing chemolithotroph isolated from a neutral pH environment.</title>
        <authorList>
            <person name="Falagan C."/>
            <person name="Moya-Beltran A."/>
            <person name="Quatrini R."/>
            <person name="Johnson D.B."/>
        </authorList>
    </citation>
    <scope>NUCLEOTIDE SEQUENCE [LARGE SCALE GENOMIC DNA]</scope>
    <source>
        <strain evidence="10">CJ-2</strain>
    </source>
</reference>
<dbReference type="InterPro" id="IPR047817">
    <property type="entry name" value="ABC2_TM_bact-type"/>
</dbReference>
<dbReference type="InterPro" id="IPR013525">
    <property type="entry name" value="ABC2_TM"/>
</dbReference>
<evidence type="ECO:0000313" key="10">
    <source>
        <dbReference type="EMBL" id="RNF77125.1"/>
    </source>
</evidence>
<name>A0A3M8S975_9PROT</name>
<organism evidence="10">
    <name type="scientific">Acidithiobacillus sulfuriphilus</name>
    <dbReference type="NCBI Taxonomy" id="1867749"/>
    <lineage>
        <taxon>Bacteria</taxon>
        <taxon>Pseudomonadati</taxon>
        <taxon>Pseudomonadota</taxon>
        <taxon>Acidithiobacillia</taxon>
        <taxon>Acidithiobacillales</taxon>
        <taxon>Acidithiobacillaceae</taxon>
        <taxon>Acidithiobacillus</taxon>
    </lineage>
</organism>
<dbReference type="RefSeq" id="WP_123101199.1">
    <property type="nucleotide sequence ID" value="NZ_CP127527.1"/>
</dbReference>
<protein>
    <submittedName>
        <fullName evidence="10">ABC transporter permease</fullName>
    </submittedName>
</protein>
<evidence type="ECO:0000256" key="4">
    <source>
        <dbReference type="ARBA" id="ARBA00022475"/>
    </source>
</evidence>
<keyword evidence="7 8" id="KW-0472">Membrane</keyword>
<feature type="transmembrane region" description="Helical" evidence="8">
    <location>
        <begin position="175"/>
        <end position="198"/>
    </location>
</feature>
<dbReference type="InterPro" id="IPR051449">
    <property type="entry name" value="ABC-2_transporter_component"/>
</dbReference>
<accession>A0A3M8S975</accession>
<feature type="transmembrane region" description="Helical" evidence="8">
    <location>
        <begin position="24"/>
        <end position="43"/>
    </location>
</feature>
<evidence type="ECO:0000256" key="8">
    <source>
        <dbReference type="SAM" id="Phobius"/>
    </source>
</evidence>
<dbReference type="AlphaFoldDB" id="A0A3M8S975"/>
<feature type="transmembrane region" description="Helical" evidence="8">
    <location>
        <begin position="346"/>
        <end position="364"/>
    </location>
</feature>
<evidence type="ECO:0000256" key="2">
    <source>
        <dbReference type="ARBA" id="ARBA00007783"/>
    </source>
</evidence>
<dbReference type="PANTHER" id="PTHR30294">
    <property type="entry name" value="MEMBRANE COMPONENT OF ABC TRANSPORTER YHHJ-RELATED"/>
    <property type="match status" value="1"/>
</dbReference>
<evidence type="ECO:0000256" key="7">
    <source>
        <dbReference type="ARBA" id="ARBA00023136"/>
    </source>
</evidence>
<dbReference type="EMBL" id="RIZI01000042">
    <property type="protein sequence ID" value="RNF77125.1"/>
    <property type="molecule type" value="Genomic_DNA"/>
</dbReference>
<feature type="transmembrane region" description="Helical" evidence="8">
    <location>
        <begin position="252"/>
        <end position="274"/>
    </location>
</feature>
<proteinExistence type="inferred from homology"/>
<comment type="similarity">
    <text evidence="2">Belongs to the ABC-2 integral membrane protein family.</text>
</comment>
<dbReference type="PANTHER" id="PTHR30294:SF44">
    <property type="entry name" value="MULTIDRUG ABC TRANSPORTER PERMEASE YBHR-RELATED"/>
    <property type="match status" value="1"/>
</dbReference>
<evidence type="ECO:0000256" key="5">
    <source>
        <dbReference type="ARBA" id="ARBA00022692"/>
    </source>
</evidence>
<dbReference type="Pfam" id="PF12698">
    <property type="entry name" value="ABC2_membrane_3"/>
    <property type="match status" value="1"/>
</dbReference>
<sequence length="369" mass="40655">MLARIWALVIKEFLALLRDKKSRLVLIGPPIIQLVVFGYAATFDLNHIPYAVYNEDPGFASRELLGRFTGSQAFQQVATIQNEGQIAPLINQEKALLVLHIGPHFTRDLLLHHPAQVQVIIDGRNSNTATLALNYVNSVLIAFDQHWAAEHGWGKPPAQLDIRAWFNPNLLSRWFIVPGIVALLTLVVTLLVTGLSVAREREMGTFDQLLVTPMRPGEILLGKSLPGFIIGGLEGSFIALVAVLWFRVPFVGSIAALALGLFFFLLAAIGIGLMISSLAVTQQQGLLGVFLFLVPAIILSGFATPIANMPPLVQDLTTLNPMRYFLVIVRGVFLEGDGIHDLWAQYWPLAVIGLSSMATATWLFRHRMQ</sequence>
<comment type="subcellular location">
    <subcellularLocation>
        <location evidence="1">Cell membrane</location>
        <topology evidence="1">Multi-pass membrane protein</topology>
    </subcellularLocation>
</comment>
<dbReference type="GO" id="GO:0140359">
    <property type="term" value="F:ABC-type transporter activity"/>
    <property type="evidence" value="ECO:0007669"/>
    <property type="project" value="InterPro"/>
</dbReference>
<comment type="caution">
    <text evidence="10">The sequence shown here is derived from an EMBL/GenBank/DDBJ whole genome shotgun (WGS) entry which is preliminary data.</text>
</comment>
<keyword evidence="6 8" id="KW-1133">Transmembrane helix</keyword>
<evidence type="ECO:0000256" key="1">
    <source>
        <dbReference type="ARBA" id="ARBA00004651"/>
    </source>
</evidence>
<evidence type="ECO:0000256" key="6">
    <source>
        <dbReference type="ARBA" id="ARBA00022989"/>
    </source>
</evidence>
<dbReference type="Gene3D" id="3.40.1710.10">
    <property type="entry name" value="abc type-2 transporter like domain"/>
    <property type="match status" value="1"/>
</dbReference>
<feature type="transmembrane region" description="Helical" evidence="8">
    <location>
        <begin position="286"/>
        <end position="307"/>
    </location>
</feature>
<dbReference type="GO" id="GO:0005886">
    <property type="term" value="C:plasma membrane"/>
    <property type="evidence" value="ECO:0007669"/>
    <property type="project" value="UniProtKB-SubCell"/>
</dbReference>
<feature type="transmembrane region" description="Helical" evidence="8">
    <location>
        <begin position="219"/>
        <end position="246"/>
    </location>
</feature>
<evidence type="ECO:0000256" key="3">
    <source>
        <dbReference type="ARBA" id="ARBA00022448"/>
    </source>
</evidence>
<gene>
    <name evidence="10" type="ORF">EC580_00345</name>
</gene>